<proteinExistence type="predicted"/>
<protein>
    <submittedName>
        <fullName evidence="1">Uncharacterized protein</fullName>
    </submittedName>
</protein>
<evidence type="ECO:0000313" key="2">
    <source>
        <dbReference type="Proteomes" id="UP000433577"/>
    </source>
</evidence>
<reference evidence="1 2" key="1">
    <citation type="submission" date="2019-12" db="EMBL/GenBank/DDBJ databases">
        <title>Paraburkholderia acidiphila 7Q-K02 sp. nov and Paraburkholderia acidisoli DHF22 sp. nov., two strains isolated from forest soil.</title>
        <authorList>
            <person name="Gao Z."/>
            <person name="Qiu L."/>
        </authorList>
    </citation>
    <scope>NUCLEOTIDE SEQUENCE [LARGE SCALE GENOMIC DNA]</scope>
    <source>
        <strain evidence="1 2">DHF22</strain>
    </source>
</reference>
<dbReference type="RefSeq" id="WP_158950356.1">
    <property type="nucleotide sequence ID" value="NZ_CP046913.1"/>
</dbReference>
<accession>A0A7Z2JF73</accession>
<name>A0A7Z2JF73_9BURK</name>
<dbReference type="AlphaFoldDB" id="A0A7Z2JF73"/>
<keyword evidence="2" id="KW-1185">Reference proteome</keyword>
<dbReference type="KEGG" id="pacs:FAZ98_07780"/>
<dbReference type="OrthoDB" id="5150111at2"/>
<evidence type="ECO:0000313" key="1">
    <source>
        <dbReference type="EMBL" id="QGZ61643.1"/>
    </source>
</evidence>
<gene>
    <name evidence="1" type="ORF">FAZ98_07780</name>
</gene>
<organism evidence="1 2">
    <name type="scientific">Paraburkholderia acidisoli</name>
    <dbReference type="NCBI Taxonomy" id="2571748"/>
    <lineage>
        <taxon>Bacteria</taxon>
        <taxon>Pseudomonadati</taxon>
        <taxon>Pseudomonadota</taxon>
        <taxon>Betaproteobacteria</taxon>
        <taxon>Burkholderiales</taxon>
        <taxon>Burkholderiaceae</taxon>
        <taxon>Paraburkholderia</taxon>
    </lineage>
</organism>
<dbReference type="Proteomes" id="UP000433577">
    <property type="component" value="Chromosome 1"/>
</dbReference>
<sequence>MEHLTDAVRAAVREENWYGALVLALTLPDICGALEQPEERNGPRYMRWCSRFLSPIYTQEIGHPPQRTVFLNANDAWKLRNAIVHDGSAQLRADEVKDVLHRVSFASAGPHRGRVNVNGRDHLVLVVADFCNDMIRAVDEWRETVAENEAVQIRISGLLEIHTSSYTIDGVVRIGVQPNPRQA</sequence>
<dbReference type="EMBL" id="CP046913">
    <property type="protein sequence ID" value="QGZ61643.1"/>
    <property type="molecule type" value="Genomic_DNA"/>
</dbReference>